<dbReference type="PANTHER" id="PTHR42060">
    <property type="entry name" value="NHL REPEAT-CONTAINING PROTEIN-RELATED"/>
    <property type="match status" value="1"/>
</dbReference>
<proteinExistence type="predicted"/>
<dbReference type="EMBL" id="CP034328">
    <property type="protein sequence ID" value="AZL59556.1"/>
    <property type="molecule type" value="Genomic_DNA"/>
</dbReference>
<dbReference type="RefSeq" id="WP_125325751.1">
    <property type="nucleotide sequence ID" value="NZ_CP034328.1"/>
</dbReference>
<dbReference type="SUPFAM" id="SSF63829">
    <property type="entry name" value="Calcium-dependent phosphotriesterase"/>
    <property type="match status" value="1"/>
</dbReference>
<evidence type="ECO:0000313" key="2">
    <source>
        <dbReference type="EMBL" id="AZL59556.1"/>
    </source>
</evidence>
<dbReference type="Proteomes" id="UP000282002">
    <property type="component" value="Chromosome"/>
</dbReference>
<organism evidence="2 3">
    <name type="scientific">Tabrizicola piscis</name>
    <dbReference type="NCBI Taxonomy" id="2494374"/>
    <lineage>
        <taxon>Bacteria</taxon>
        <taxon>Pseudomonadati</taxon>
        <taxon>Pseudomonadota</taxon>
        <taxon>Alphaproteobacteria</taxon>
        <taxon>Rhodobacterales</taxon>
        <taxon>Paracoccaceae</taxon>
        <taxon>Tabrizicola</taxon>
    </lineage>
</organism>
<dbReference type="KEGG" id="taw:EI545_12355"/>
<dbReference type="InterPro" id="IPR011042">
    <property type="entry name" value="6-blade_b-propeller_TolB-like"/>
</dbReference>
<protein>
    <recommendedName>
        <fullName evidence="4">SMP-30/Gluconolactonase/LRE-like region domain-containing protein</fullName>
    </recommendedName>
</protein>
<feature type="chain" id="PRO_5019024614" description="SMP-30/Gluconolactonase/LRE-like region domain-containing protein" evidence="1">
    <location>
        <begin position="21"/>
        <end position="302"/>
    </location>
</feature>
<feature type="signal peptide" evidence="1">
    <location>
        <begin position="1"/>
        <end position="20"/>
    </location>
</feature>
<reference evidence="2 3" key="1">
    <citation type="submission" date="2018-12" db="EMBL/GenBank/DDBJ databases">
        <title>Complete genome sequencing of Tabrizicola sp. K13M18.</title>
        <authorList>
            <person name="Bae J.-W."/>
        </authorList>
    </citation>
    <scope>NUCLEOTIDE SEQUENCE [LARGE SCALE GENOMIC DNA]</scope>
    <source>
        <strain evidence="2 3">K13M18</strain>
    </source>
</reference>
<evidence type="ECO:0000256" key="1">
    <source>
        <dbReference type="SAM" id="SignalP"/>
    </source>
</evidence>
<sequence length="302" mass="31053">MSLRLAFTFALSIAVPAAQADTLRTLASFPSGTFLENLAEGPNDTLLVTSYLDRTVLSWDGTTPPVPLANLDVHPVGIVVRNDLIVLSVHGQAFTTGPAFTSTNAFVILAPDGTLTNSIPAPEALFLNGLVEVAPGLILAADSLAGRIWQLDIASGTVTEWLADPLLSPDPAAADQRPGANGLKVHDGWLYVSNSSRGALFRVALRGARPEGSLEVFAQTGPVDDFAFLLDGTIAATSHGASLIGVDSSGAVSTLVATGCDGCTSVLPFGKEGELVILTTGNLLEGGTDPARILSIASPVAD</sequence>
<evidence type="ECO:0008006" key="4">
    <source>
        <dbReference type="Google" id="ProtNLM"/>
    </source>
</evidence>
<gene>
    <name evidence="2" type="ORF">EI545_12355</name>
</gene>
<dbReference type="OrthoDB" id="30052at2"/>
<evidence type="ECO:0000313" key="3">
    <source>
        <dbReference type="Proteomes" id="UP000282002"/>
    </source>
</evidence>
<dbReference type="AlphaFoldDB" id="A0A3S8U7C4"/>
<dbReference type="InterPro" id="IPR052998">
    <property type="entry name" value="Hetero-Diels-Alderase-like"/>
</dbReference>
<accession>A0A3S8U7C4</accession>
<dbReference type="Gene3D" id="2.120.10.30">
    <property type="entry name" value="TolB, C-terminal domain"/>
    <property type="match status" value="1"/>
</dbReference>
<dbReference type="PANTHER" id="PTHR42060:SF1">
    <property type="entry name" value="NHL REPEAT-CONTAINING PROTEIN"/>
    <property type="match status" value="1"/>
</dbReference>
<keyword evidence="3" id="KW-1185">Reference proteome</keyword>
<name>A0A3S8U7C4_9RHOB</name>
<keyword evidence="1" id="KW-0732">Signal</keyword>